<feature type="compositionally biased region" description="Low complexity" evidence="1">
    <location>
        <begin position="56"/>
        <end position="67"/>
    </location>
</feature>
<evidence type="ECO:0000256" key="1">
    <source>
        <dbReference type="SAM" id="MobiDB-lite"/>
    </source>
</evidence>
<reference evidence="2 3" key="1">
    <citation type="journal article" date="2019" name="Int. J. Syst. Evol. Microbiol.">
        <title>The Global Catalogue of Microorganisms (GCM) 10K type strain sequencing project: providing services to taxonomists for standard genome sequencing and annotation.</title>
        <authorList>
            <consortium name="The Broad Institute Genomics Platform"/>
            <consortium name="The Broad Institute Genome Sequencing Center for Infectious Disease"/>
            <person name="Wu L."/>
            <person name="Ma J."/>
        </authorList>
    </citation>
    <scope>NUCLEOTIDE SEQUENCE [LARGE SCALE GENOMIC DNA]</scope>
    <source>
        <strain evidence="2 3">JCM 16002</strain>
    </source>
</reference>
<evidence type="ECO:0000313" key="3">
    <source>
        <dbReference type="Proteomes" id="UP001500383"/>
    </source>
</evidence>
<keyword evidence="3" id="KW-1185">Reference proteome</keyword>
<feature type="compositionally biased region" description="Polar residues" evidence="1">
    <location>
        <begin position="1"/>
        <end position="13"/>
    </location>
</feature>
<sequence length="80" mass="7874">MSTTHGAKTSVRTTAGAAVASFDGPAPAREVASVDKGPGQAQGGGVDHRVRRKSGDVPVVQDDPGVGAHHDSGRESSGGA</sequence>
<name>A0ABN2IUE4_9ACTN</name>
<feature type="region of interest" description="Disordered" evidence="1">
    <location>
        <begin position="1"/>
        <end position="80"/>
    </location>
</feature>
<proteinExistence type="predicted"/>
<dbReference type="EMBL" id="BAAAQG010000010">
    <property type="protein sequence ID" value="GAA1711964.1"/>
    <property type="molecule type" value="Genomic_DNA"/>
</dbReference>
<evidence type="ECO:0000313" key="2">
    <source>
        <dbReference type="EMBL" id="GAA1711964.1"/>
    </source>
</evidence>
<dbReference type="Proteomes" id="UP001500383">
    <property type="component" value="Unassembled WGS sequence"/>
</dbReference>
<organism evidence="2 3">
    <name type="scientific">Dietzia cercidiphylli</name>
    <dbReference type="NCBI Taxonomy" id="498199"/>
    <lineage>
        <taxon>Bacteria</taxon>
        <taxon>Bacillati</taxon>
        <taxon>Actinomycetota</taxon>
        <taxon>Actinomycetes</taxon>
        <taxon>Mycobacteriales</taxon>
        <taxon>Dietziaceae</taxon>
        <taxon>Dietzia</taxon>
    </lineage>
</organism>
<accession>A0ABN2IUE4</accession>
<gene>
    <name evidence="2" type="ORF">GCM10009831_22050</name>
</gene>
<protein>
    <submittedName>
        <fullName evidence="2">Uncharacterized protein</fullName>
    </submittedName>
</protein>
<comment type="caution">
    <text evidence="2">The sequence shown here is derived from an EMBL/GenBank/DDBJ whole genome shotgun (WGS) entry which is preliminary data.</text>
</comment>